<evidence type="ECO:0000256" key="1">
    <source>
        <dbReference type="ARBA" id="ARBA00010939"/>
    </source>
</evidence>
<dbReference type="InterPro" id="IPR006196">
    <property type="entry name" value="RNA-binding_domain_S1_IF1"/>
</dbReference>
<dbReference type="GO" id="GO:0005829">
    <property type="term" value="C:cytosol"/>
    <property type="evidence" value="ECO:0007669"/>
    <property type="project" value="TreeGrafter"/>
</dbReference>
<evidence type="ECO:0000313" key="9">
    <source>
        <dbReference type="Proteomes" id="UP000613582"/>
    </source>
</evidence>
<feature type="compositionally biased region" description="Gly residues" evidence="6">
    <location>
        <begin position="75"/>
        <end position="85"/>
    </location>
</feature>
<dbReference type="SMART" id="SM00316">
    <property type="entry name" value="S1"/>
    <property type="match status" value="1"/>
</dbReference>
<comment type="subcellular location">
    <subcellularLocation>
        <location evidence="4">Cytoplasm</location>
    </subcellularLocation>
</comment>
<dbReference type="SUPFAM" id="SSF50249">
    <property type="entry name" value="Nucleic acid-binding proteins"/>
    <property type="match status" value="1"/>
</dbReference>
<feature type="domain" description="S1-like" evidence="7">
    <location>
        <begin position="1"/>
        <end position="72"/>
    </location>
</feature>
<evidence type="ECO:0000256" key="3">
    <source>
        <dbReference type="ARBA" id="ARBA00022917"/>
    </source>
</evidence>
<proteinExistence type="inferred from homology"/>
<comment type="caution">
    <text evidence="8">The sequence shown here is derived from an EMBL/GenBank/DDBJ whole genome shotgun (WGS) entry which is preliminary data.</text>
</comment>
<dbReference type="InterPro" id="IPR004368">
    <property type="entry name" value="TIF_IF1"/>
</dbReference>
<dbReference type="HAMAP" id="MF_00075">
    <property type="entry name" value="IF_1"/>
    <property type="match status" value="1"/>
</dbReference>
<keyword evidence="9" id="KW-1185">Reference proteome</keyword>
<comment type="function">
    <text evidence="4">One of the essential components for the initiation of protein synthesis. Stabilizes the binding of IF-2 and IF-3 on the 30S subunit to which N-formylmethionyl-tRNA(fMet) subsequently binds. Helps modulate mRNA selection, yielding the 30S pre-initiation complex (PIC). Upon addition of the 50S ribosomal subunit IF-1, IF-2 and IF-3 are released leaving the mature 70S translation initiation complex.</text>
</comment>
<keyword evidence="3 4" id="KW-0648">Protein biosynthesis</keyword>
<sequence>MAKEELLEFEGEVTEVLTDGNYRVTLENGHELMAYAAGKMRKFRIKTLAGDKVTVEMSAYDLTKGRITFRHKGEGSGGGGGGGAAKGNFRRARGR</sequence>
<keyword evidence="2 4" id="KW-0396">Initiation factor</keyword>
<dbReference type="InterPro" id="IPR012340">
    <property type="entry name" value="NA-bd_OB-fold"/>
</dbReference>
<dbReference type="Proteomes" id="UP000613582">
    <property type="component" value="Unassembled WGS sequence"/>
</dbReference>
<evidence type="ECO:0000256" key="5">
    <source>
        <dbReference type="NCBIfam" id="TIGR00008"/>
    </source>
</evidence>
<evidence type="ECO:0000313" key="8">
    <source>
        <dbReference type="EMBL" id="GGD18250.1"/>
    </source>
</evidence>
<dbReference type="GO" id="GO:0043022">
    <property type="term" value="F:ribosome binding"/>
    <property type="evidence" value="ECO:0007669"/>
    <property type="project" value="UniProtKB-UniRule"/>
</dbReference>
<evidence type="ECO:0000259" key="7">
    <source>
        <dbReference type="PROSITE" id="PS50832"/>
    </source>
</evidence>
<dbReference type="PANTHER" id="PTHR33370">
    <property type="entry name" value="TRANSLATION INITIATION FACTOR IF-1, CHLOROPLASTIC"/>
    <property type="match status" value="1"/>
</dbReference>
<keyword evidence="4" id="KW-0699">rRNA-binding</keyword>
<feature type="region of interest" description="Disordered" evidence="6">
    <location>
        <begin position="70"/>
        <end position="95"/>
    </location>
</feature>
<reference evidence="8" key="1">
    <citation type="journal article" date="2014" name="Int. J. Syst. Evol. Microbiol.">
        <title>Complete genome sequence of Corynebacterium casei LMG S-19264T (=DSM 44701T), isolated from a smear-ripened cheese.</title>
        <authorList>
            <consortium name="US DOE Joint Genome Institute (JGI-PGF)"/>
            <person name="Walter F."/>
            <person name="Albersmeier A."/>
            <person name="Kalinowski J."/>
            <person name="Ruckert C."/>
        </authorList>
    </citation>
    <scope>NUCLEOTIDE SEQUENCE</scope>
    <source>
        <strain evidence="8">CGMCC 1.12921</strain>
    </source>
</reference>
<dbReference type="PROSITE" id="PS50832">
    <property type="entry name" value="S1_IF1_TYPE"/>
    <property type="match status" value="1"/>
</dbReference>
<evidence type="ECO:0000256" key="2">
    <source>
        <dbReference type="ARBA" id="ARBA00022540"/>
    </source>
</evidence>
<dbReference type="EMBL" id="BMGH01000002">
    <property type="protein sequence ID" value="GGD18250.1"/>
    <property type="molecule type" value="Genomic_DNA"/>
</dbReference>
<dbReference type="Gene3D" id="2.40.50.140">
    <property type="entry name" value="Nucleic acid-binding proteins"/>
    <property type="match status" value="1"/>
</dbReference>
<accession>A0A8J2V3P5</accession>
<keyword evidence="4" id="KW-0694">RNA-binding</keyword>
<evidence type="ECO:0000256" key="4">
    <source>
        <dbReference type="HAMAP-Rule" id="MF_00075"/>
    </source>
</evidence>
<dbReference type="RefSeq" id="WP_188160708.1">
    <property type="nucleotide sequence ID" value="NZ_BMGH01000002.1"/>
</dbReference>
<protein>
    <recommendedName>
        <fullName evidence="4 5">Translation initiation factor IF-1</fullName>
    </recommendedName>
</protein>
<name>A0A8J2V3P5_9PROT</name>
<comment type="similarity">
    <text evidence="1 4">Belongs to the IF-1 family.</text>
</comment>
<reference evidence="8" key="2">
    <citation type="submission" date="2020-09" db="EMBL/GenBank/DDBJ databases">
        <authorList>
            <person name="Sun Q."/>
            <person name="Zhou Y."/>
        </authorList>
    </citation>
    <scope>NUCLEOTIDE SEQUENCE</scope>
    <source>
        <strain evidence="8">CGMCC 1.12921</strain>
    </source>
</reference>
<dbReference type="InterPro" id="IPR003029">
    <property type="entry name" value="S1_domain"/>
</dbReference>
<dbReference type="Pfam" id="PF01176">
    <property type="entry name" value="eIF-1a"/>
    <property type="match status" value="1"/>
</dbReference>
<organism evidence="8 9">
    <name type="scientific">Aquisalinus flavus</name>
    <dbReference type="NCBI Taxonomy" id="1526572"/>
    <lineage>
        <taxon>Bacteria</taxon>
        <taxon>Pseudomonadati</taxon>
        <taxon>Pseudomonadota</taxon>
        <taxon>Alphaproteobacteria</taxon>
        <taxon>Parvularculales</taxon>
        <taxon>Parvularculaceae</taxon>
        <taxon>Aquisalinus</taxon>
    </lineage>
</organism>
<dbReference type="FunFam" id="2.40.50.140:FF:000002">
    <property type="entry name" value="Translation initiation factor IF-1"/>
    <property type="match status" value="1"/>
</dbReference>
<dbReference type="GO" id="GO:0003743">
    <property type="term" value="F:translation initiation factor activity"/>
    <property type="evidence" value="ECO:0007669"/>
    <property type="project" value="UniProtKB-UniRule"/>
</dbReference>
<dbReference type="AlphaFoldDB" id="A0A8J2V3P5"/>
<dbReference type="NCBIfam" id="TIGR00008">
    <property type="entry name" value="infA"/>
    <property type="match status" value="1"/>
</dbReference>
<comment type="subunit">
    <text evidence="4">Component of the 30S ribosomal translation pre-initiation complex which assembles on the 30S ribosome in the order IF-2 and IF-3, IF-1 and N-formylmethionyl-tRNA(fMet); mRNA recruitment can occur at any time during PIC assembly.</text>
</comment>
<dbReference type="CDD" id="cd04451">
    <property type="entry name" value="S1_IF1"/>
    <property type="match status" value="1"/>
</dbReference>
<keyword evidence="4" id="KW-0963">Cytoplasm</keyword>
<evidence type="ECO:0000256" key="6">
    <source>
        <dbReference type="SAM" id="MobiDB-lite"/>
    </source>
</evidence>
<dbReference type="GO" id="GO:0019843">
    <property type="term" value="F:rRNA binding"/>
    <property type="evidence" value="ECO:0007669"/>
    <property type="project" value="UniProtKB-UniRule"/>
</dbReference>
<dbReference type="PANTHER" id="PTHR33370:SF1">
    <property type="entry name" value="TRANSLATION INITIATION FACTOR IF-1, CHLOROPLASTIC"/>
    <property type="match status" value="1"/>
</dbReference>
<gene>
    <name evidence="4 8" type="primary">infA</name>
    <name evidence="8" type="ORF">GCM10011342_28670</name>
</gene>